<name>A0A915JIZ3_ROMCU</name>
<organism evidence="1 2">
    <name type="scientific">Romanomermis culicivorax</name>
    <name type="common">Nematode worm</name>
    <dbReference type="NCBI Taxonomy" id="13658"/>
    <lineage>
        <taxon>Eukaryota</taxon>
        <taxon>Metazoa</taxon>
        <taxon>Ecdysozoa</taxon>
        <taxon>Nematoda</taxon>
        <taxon>Enoplea</taxon>
        <taxon>Dorylaimia</taxon>
        <taxon>Mermithida</taxon>
        <taxon>Mermithoidea</taxon>
        <taxon>Mermithidae</taxon>
        <taxon>Romanomermis</taxon>
    </lineage>
</organism>
<reference evidence="2" key="1">
    <citation type="submission" date="2022-11" db="UniProtKB">
        <authorList>
            <consortium name="WormBaseParasite"/>
        </authorList>
    </citation>
    <scope>IDENTIFICATION</scope>
</reference>
<protein>
    <submittedName>
        <fullName evidence="2">Secreted protein</fullName>
    </submittedName>
</protein>
<dbReference type="Proteomes" id="UP000887565">
    <property type="component" value="Unplaced"/>
</dbReference>
<accession>A0A915JIZ3</accession>
<proteinExistence type="predicted"/>
<evidence type="ECO:0000313" key="1">
    <source>
        <dbReference type="Proteomes" id="UP000887565"/>
    </source>
</evidence>
<evidence type="ECO:0000313" key="2">
    <source>
        <dbReference type="WBParaSite" id="nRc.2.0.1.t26052-RA"/>
    </source>
</evidence>
<dbReference type="WBParaSite" id="nRc.2.0.1.t26052-RA">
    <property type="protein sequence ID" value="nRc.2.0.1.t26052-RA"/>
    <property type="gene ID" value="nRc.2.0.1.g26052"/>
</dbReference>
<sequence>MTLDAPRMSACTLLITLATRSPFNFASSNNSLISDQLIWLAKALLTTRIARSTKSLFISINSARLLSTL</sequence>
<dbReference type="AlphaFoldDB" id="A0A915JIZ3"/>
<keyword evidence="1" id="KW-1185">Reference proteome</keyword>